<keyword evidence="4" id="KW-1185">Reference proteome</keyword>
<accession>A0A2B7Y0X9</accession>
<protein>
    <recommendedName>
        <fullName evidence="5">Tetraspanin Tsp3</fullName>
    </recommendedName>
</protein>
<evidence type="ECO:0000313" key="4">
    <source>
        <dbReference type="Proteomes" id="UP000224634"/>
    </source>
</evidence>
<feature type="transmembrane region" description="Helical" evidence="2">
    <location>
        <begin position="79"/>
        <end position="99"/>
    </location>
</feature>
<organism evidence="3 4">
    <name type="scientific">Polytolypa hystricis (strain UAMH7299)</name>
    <dbReference type="NCBI Taxonomy" id="1447883"/>
    <lineage>
        <taxon>Eukaryota</taxon>
        <taxon>Fungi</taxon>
        <taxon>Dikarya</taxon>
        <taxon>Ascomycota</taxon>
        <taxon>Pezizomycotina</taxon>
        <taxon>Eurotiomycetes</taxon>
        <taxon>Eurotiomycetidae</taxon>
        <taxon>Onygenales</taxon>
        <taxon>Onygenales incertae sedis</taxon>
        <taxon>Polytolypa</taxon>
    </lineage>
</organism>
<evidence type="ECO:0000256" key="2">
    <source>
        <dbReference type="SAM" id="Phobius"/>
    </source>
</evidence>
<sequence length="266" mass="29414">MAISWILHGLCALTSIIFIALSIYAASRSSYLSLPIPTSASALAIVISLITYPLLSFFTTPPNPSQPYWLRVLRARLTPYILVILNTILLTLSTTHLTTPTPLQSCALRETWLSLYRAKDERAIRRIQDGLECCGFRSSRDMAWPFPDNAHGSNACEVAFGRRVGCEDAWGAEGRRVLVGLVVVGSLGVVCVILSHPSFWQLRALVFQRSATGAARQGNANQGLLTGRIEEEDEEDEEDEPQPYADDPEQGQQPQRENNASQNAWN</sequence>
<gene>
    <name evidence="3" type="ORF">AJ80_04732</name>
</gene>
<comment type="caution">
    <text evidence="3">The sequence shown here is derived from an EMBL/GenBank/DDBJ whole genome shotgun (WGS) entry which is preliminary data.</text>
</comment>
<name>A0A2B7Y0X9_POLH7</name>
<dbReference type="AlphaFoldDB" id="A0A2B7Y0X9"/>
<keyword evidence="2" id="KW-1133">Transmembrane helix</keyword>
<feature type="transmembrane region" description="Helical" evidence="2">
    <location>
        <begin position="6"/>
        <end position="26"/>
    </location>
</feature>
<evidence type="ECO:0000256" key="1">
    <source>
        <dbReference type="SAM" id="MobiDB-lite"/>
    </source>
</evidence>
<feature type="region of interest" description="Disordered" evidence="1">
    <location>
        <begin position="218"/>
        <end position="266"/>
    </location>
</feature>
<dbReference type="EMBL" id="PDNA01000062">
    <property type="protein sequence ID" value="PGH17724.1"/>
    <property type="molecule type" value="Genomic_DNA"/>
</dbReference>
<evidence type="ECO:0008006" key="5">
    <source>
        <dbReference type="Google" id="ProtNLM"/>
    </source>
</evidence>
<feature type="transmembrane region" description="Helical" evidence="2">
    <location>
        <begin position="38"/>
        <end position="59"/>
    </location>
</feature>
<feature type="transmembrane region" description="Helical" evidence="2">
    <location>
        <begin position="177"/>
        <end position="200"/>
    </location>
</feature>
<dbReference type="OrthoDB" id="71600at2759"/>
<proteinExistence type="predicted"/>
<dbReference type="Proteomes" id="UP000224634">
    <property type="component" value="Unassembled WGS sequence"/>
</dbReference>
<keyword evidence="2" id="KW-0812">Transmembrane</keyword>
<keyword evidence="2" id="KW-0472">Membrane</keyword>
<evidence type="ECO:0000313" key="3">
    <source>
        <dbReference type="EMBL" id="PGH17724.1"/>
    </source>
</evidence>
<feature type="compositionally biased region" description="Polar residues" evidence="1">
    <location>
        <begin position="250"/>
        <end position="266"/>
    </location>
</feature>
<dbReference type="STRING" id="1447883.A0A2B7Y0X9"/>
<reference evidence="3 4" key="1">
    <citation type="submission" date="2017-10" db="EMBL/GenBank/DDBJ databases">
        <title>Comparative genomics in systemic dimorphic fungi from Ajellomycetaceae.</title>
        <authorList>
            <person name="Munoz J.F."/>
            <person name="Mcewen J.G."/>
            <person name="Clay O.K."/>
            <person name="Cuomo C.A."/>
        </authorList>
    </citation>
    <scope>NUCLEOTIDE SEQUENCE [LARGE SCALE GENOMIC DNA]</scope>
    <source>
        <strain evidence="3 4">UAMH7299</strain>
    </source>
</reference>
<feature type="compositionally biased region" description="Acidic residues" evidence="1">
    <location>
        <begin position="230"/>
        <end position="249"/>
    </location>
</feature>